<dbReference type="EMBL" id="UYYG01001153">
    <property type="protein sequence ID" value="VDN55676.1"/>
    <property type="molecule type" value="Genomic_DNA"/>
</dbReference>
<gene>
    <name evidence="2" type="ORF">DME_LOCUS5649</name>
</gene>
<evidence type="ECO:0000256" key="1">
    <source>
        <dbReference type="SAM" id="MobiDB-lite"/>
    </source>
</evidence>
<proteinExistence type="predicted"/>
<feature type="region of interest" description="Disordered" evidence="1">
    <location>
        <begin position="32"/>
        <end position="70"/>
    </location>
</feature>
<organism evidence="3 5">
    <name type="scientific">Dracunculus medinensis</name>
    <name type="common">Guinea worm</name>
    <dbReference type="NCBI Taxonomy" id="318479"/>
    <lineage>
        <taxon>Eukaryota</taxon>
        <taxon>Metazoa</taxon>
        <taxon>Ecdysozoa</taxon>
        <taxon>Nematoda</taxon>
        <taxon>Chromadorea</taxon>
        <taxon>Rhabditida</taxon>
        <taxon>Spirurina</taxon>
        <taxon>Dracunculoidea</taxon>
        <taxon>Dracunculidae</taxon>
        <taxon>Dracunculus</taxon>
    </lineage>
</organism>
<dbReference type="AlphaFoldDB" id="A0A0N4U3I4"/>
<accession>A0A0N4U3I4</accession>
<evidence type="ECO:0000313" key="2">
    <source>
        <dbReference type="EMBL" id="VDN55676.1"/>
    </source>
</evidence>
<protein>
    <submittedName>
        <fullName evidence="2 5">Uncharacterized protein</fullName>
    </submittedName>
</protein>
<reference evidence="2 4" key="2">
    <citation type="submission" date="2018-11" db="EMBL/GenBank/DDBJ databases">
        <authorList>
            <consortium name="Pathogen Informatics"/>
        </authorList>
    </citation>
    <scope>NUCLEOTIDE SEQUENCE [LARGE SCALE GENOMIC DNA]</scope>
</reference>
<dbReference type="WBParaSite" id="DME_0000128901-mRNA-1">
    <property type="protein sequence ID" value="DME_0000128901-mRNA-1"/>
    <property type="gene ID" value="DME_0000128901"/>
</dbReference>
<feature type="compositionally biased region" description="Low complexity" evidence="1">
    <location>
        <begin position="39"/>
        <end position="55"/>
    </location>
</feature>
<dbReference type="Proteomes" id="UP000274756">
    <property type="component" value="Unassembled WGS sequence"/>
</dbReference>
<name>A0A0N4U3I4_DRAME</name>
<reference evidence="5" key="1">
    <citation type="submission" date="2017-02" db="UniProtKB">
        <authorList>
            <consortium name="WormBaseParasite"/>
        </authorList>
    </citation>
    <scope>IDENTIFICATION</scope>
</reference>
<sequence length="107" mass="11929">MEGRRLLESLLSARGDDCNRLIEVNQVGNENLTANKSRNSNIVTSNTNDNNTNNSRQRRRISRAQSVAKRLDEHRPPGLFFVLTSNLAGFSSCEDVMANSPERHSGT</sequence>
<evidence type="ECO:0000313" key="3">
    <source>
        <dbReference type="Proteomes" id="UP000038040"/>
    </source>
</evidence>
<dbReference type="Proteomes" id="UP000038040">
    <property type="component" value="Unplaced"/>
</dbReference>
<keyword evidence="4" id="KW-1185">Reference proteome</keyword>
<evidence type="ECO:0000313" key="4">
    <source>
        <dbReference type="Proteomes" id="UP000274756"/>
    </source>
</evidence>
<evidence type="ECO:0000313" key="5">
    <source>
        <dbReference type="WBParaSite" id="DME_0000128901-mRNA-1"/>
    </source>
</evidence>